<dbReference type="EMBL" id="NRRV01000051">
    <property type="protein sequence ID" value="MBK1632552.1"/>
    <property type="molecule type" value="Genomic_DNA"/>
</dbReference>
<name>A0ABS1CKW5_9GAMM</name>
<dbReference type="Proteomes" id="UP000748752">
    <property type="component" value="Unassembled WGS sequence"/>
</dbReference>
<accession>A0ABS1CKW5</accession>
<reference evidence="2 3" key="1">
    <citation type="journal article" date="2020" name="Microorganisms">
        <title>Osmotic Adaptation and Compatible Solute Biosynthesis of Phototrophic Bacteria as Revealed from Genome Analyses.</title>
        <authorList>
            <person name="Imhoff J.F."/>
            <person name="Rahn T."/>
            <person name="Kunzel S."/>
            <person name="Keller A."/>
            <person name="Neulinger S.C."/>
        </authorList>
    </citation>
    <scope>NUCLEOTIDE SEQUENCE [LARGE SCALE GENOMIC DNA]</scope>
    <source>
        <strain evidence="2 3">DSM 6210</strain>
    </source>
</reference>
<sequence length="59" mass="6247">MQAECASAAKMLLRSRHSGSLRLRLGCGEPLHGRLQDATAHRPQSPAPPPPPGLERAPA</sequence>
<evidence type="ECO:0000313" key="3">
    <source>
        <dbReference type="Proteomes" id="UP000748752"/>
    </source>
</evidence>
<evidence type="ECO:0000313" key="2">
    <source>
        <dbReference type="EMBL" id="MBK1632552.1"/>
    </source>
</evidence>
<keyword evidence="3" id="KW-1185">Reference proteome</keyword>
<organism evidence="2 3">
    <name type="scientific">Thiohalocapsa halophila</name>
    <dbReference type="NCBI Taxonomy" id="69359"/>
    <lineage>
        <taxon>Bacteria</taxon>
        <taxon>Pseudomonadati</taxon>
        <taxon>Pseudomonadota</taxon>
        <taxon>Gammaproteobacteria</taxon>
        <taxon>Chromatiales</taxon>
        <taxon>Chromatiaceae</taxon>
        <taxon>Thiohalocapsa</taxon>
    </lineage>
</organism>
<protein>
    <submittedName>
        <fullName evidence="2">Uncharacterized protein</fullName>
    </submittedName>
</protein>
<dbReference type="RefSeq" id="WP_200240216.1">
    <property type="nucleotide sequence ID" value="NZ_NRRV01000051.1"/>
</dbReference>
<comment type="caution">
    <text evidence="2">The sequence shown here is derived from an EMBL/GenBank/DDBJ whole genome shotgun (WGS) entry which is preliminary data.</text>
</comment>
<evidence type="ECO:0000256" key="1">
    <source>
        <dbReference type="SAM" id="MobiDB-lite"/>
    </source>
</evidence>
<feature type="region of interest" description="Disordered" evidence="1">
    <location>
        <begin position="32"/>
        <end position="59"/>
    </location>
</feature>
<gene>
    <name evidence="2" type="ORF">CKO31_17745</name>
</gene>
<proteinExistence type="predicted"/>